<dbReference type="InterPro" id="IPR000700">
    <property type="entry name" value="PAS-assoc_C"/>
</dbReference>
<dbReference type="InterPro" id="IPR011006">
    <property type="entry name" value="CheY-like_superfamily"/>
</dbReference>
<dbReference type="Pfam" id="PF08448">
    <property type="entry name" value="PAS_4"/>
    <property type="match status" value="1"/>
</dbReference>
<keyword evidence="3 9" id="KW-0597">Phosphoprotein</keyword>
<dbReference type="SMART" id="SM00448">
    <property type="entry name" value="REC"/>
    <property type="match status" value="1"/>
</dbReference>
<keyword evidence="4" id="KW-0808">Transferase</keyword>
<dbReference type="InterPro" id="IPR036097">
    <property type="entry name" value="HisK_dim/P_sf"/>
</dbReference>
<dbReference type="SMART" id="SM00091">
    <property type="entry name" value="PAS"/>
    <property type="match status" value="2"/>
</dbReference>
<dbReference type="InterPro" id="IPR013767">
    <property type="entry name" value="PAS_fold"/>
</dbReference>
<dbReference type="Gene3D" id="3.30.450.20">
    <property type="entry name" value="PAS domain"/>
    <property type="match status" value="2"/>
</dbReference>
<feature type="domain" description="Response regulatory" evidence="12">
    <location>
        <begin position="711"/>
        <end position="820"/>
    </location>
</feature>
<evidence type="ECO:0000256" key="10">
    <source>
        <dbReference type="SAM" id="Coils"/>
    </source>
</evidence>
<name>A0ABS1UCC0_9PROT</name>
<dbReference type="InterPro" id="IPR001789">
    <property type="entry name" value="Sig_transdc_resp-reg_receiver"/>
</dbReference>
<accession>A0ABS1UCC0</accession>
<dbReference type="Pfam" id="PF00989">
    <property type="entry name" value="PAS"/>
    <property type="match status" value="1"/>
</dbReference>
<dbReference type="InterPro" id="IPR001610">
    <property type="entry name" value="PAC"/>
</dbReference>
<evidence type="ECO:0000256" key="3">
    <source>
        <dbReference type="ARBA" id="ARBA00022553"/>
    </source>
</evidence>
<dbReference type="SUPFAM" id="SSF55781">
    <property type="entry name" value="GAF domain-like"/>
    <property type="match status" value="1"/>
</dbReference>
<keyword evidence="6" id="KW-0418">Kinase</keyword>
<dbReference type="EMBL" id="JAETWB010000061">
    <property type="protein sequence ID" value="MBL6082338.1"/>
    <property type="molecule type" value="Genomic_DNA"/>
</dbReference>
<dbReference type="SMART" id="SM00065">
    <property type="entry name" value="GAF"/>
    <property type="match status" value="1"/>
</dbReference>
<dbReference type="EC" id="2.7.13.3" evidence="2"/>
<dbReference type="Pfam" id="PF02518">
    <property type="entry name" value="HATPase_c"/>
    <property type="match status" value="1"/>
</dbReference>
<protein>
    <recommendedName>
        <fullName evidence="2">histidine kinase</fullName>
        <ecNumber evidence="2">2.7.13.3</ecNumber>
    </recommendedName>
</protein>
<feature type="domain" description="PAS" evidence="13">
    <location>
        <begin position="308"/>
        <end position="363"/>
    </location>
</feature>
<gene>
    <name evidence="15" type="ORF">JMJ56_30660</name>
</gene>
<evidence type="ECO:0000256" key="5">
    <source>
        <dbReference type="ARBA" id="ARBA00022741"/>
    </source>
</evidence>
<dbReference type="Gene3D" id="1.10.287.130">
    <property type="match status" value="1"/>
</dbReference>
<evidence type="ECO:0000256" key="9">
    <source>
        <dbReference type="PROSITE-ProRule" id="PRU00169"/>
    </source>
</evidence>
<evidence type="ECO:0000256" key="2">
    <source>
        <dbReference type="ARBA" id="ARBA00012438"/>
    </source>
</evidence>
<feature type="domain" description="PAC" evidence="14">
    <location>
        <begin position="254"/>
        <end position="307"/>
    </location>
</feature>
<feature type="domain" description="Histidine kinase" evidence="11">
    <location>
        <begin position="464"/>
        <end position="688"/>
    </location>
</feature>
<dbReference type="SUPFAM" id="SSF52172">
    <property type="entry name" value="CheY-like"/>
    <property type="match status" value="1"/>
</dbReference>
<dbReference type="InterPro" id="IPR004358">
    <property type="entry name" value="Sig_transdc_His_kin-like_C"/>
</dbReference>
<dbReference type="NCBIfam" id="TIGR00229">
    <property type="entry name" value="sensory_box"/>
    <property type="match status" value="2"/>
</dbReference>
<dbReference type="SUPFAM" id="SSF47384">
    <property type="entry name" value="Homodimeric domain of signal transducing histidine kinase"/>
    <property type="match status" value="1"/>
</dbReference>
<dbReference type="PRINTS" id="PR00344">
    <property type="entry name" value="BCTRLSENSOR"/>
</dbReference>
<evidence type="ECO:0000256" key="7">
    <source>
        <dbReference type="ARBA" id="ARBA00022840"/>
    </source>
</evidence>
<evidence type="ECO:0000259" key="13">
    <source>
        <dbReference type="PROSITE" id="PS50112"/>
    </source>
</evidence>
<feature type="domain" description="PAC" evidence="14">
    <location>
        <begin position="381"/>
        <end position="433"/>
    </location>
</feature>
<dbReference type="SMART" id="SM00387">
    <property type="entry name" value="HATPase_c"/>
    <property type="match status" value="1"/>
</dbReference>
<dbReference type="Pfam" id="PF00072">
    <property type="entry name" value="Response_reg"/>
    <property type="match status" value="1"/>
</dbReference>
<dbReference type="InterPro" id="IPR013656">
    <property type="entry name" value="PAS_4"/>
</dbReference>
<feature type="coiled-coil region" evidence="10">
    <location>
        <begin position="421"/>
        <end position="448"/>
    </location>
</feature>
<evidence type="ECO:0000259" key="14">
    <source>
        <dbReference type="PROSITE" id="PS50113"/>
    </source>
</evidence>
<proteinExistence type="predicted"/>
<dbReference type="PANTHER" id="PTHR43065">
    <property type="entry name" value="SENSOR HISTIDINE KINASE"/>
    <property type="match status" value="1"/>
</dbReference>
<evidence type="ECO:0000256" key="8">
    <source>
        <dbReference type="ARBA" id="ARBA00023012"/>
    </source>
</evidence>
<comment type="caution">
    <text evidence="15">The sequence shown here is derived from an EMBL/GenBank/DDBJ whole genome shotgun (WGS) entry which is preliminary data.</text>
</comment>
<dbReference type="SUPFAM" id="SSF55874">
    <property type="entry name" value="ATPase domain of HSP90 chaperone/DNA topoisomerase II/histidine kinase"/>
    <property type="match status" value="1"/>
</dbReference>
<dbReference type="InterPro" id="IPR029016">
    <property type="entry name" value="GAF-like_dom_sf"/>
</dbReference>
<evidence type="ECO:0000256" key="4">
    <source>
        <dbReference type="ARBA" id="ARBA00022679"/>
    </source>
</evidence>
<evidence type="ECO:0000313" key="15">
    <source>
        <dbReference type="EMBL" id="MBL6082338.1"/>
    </source>
</evidence>
<dbReference type="InterPro" id="IPR003661">
    <property type="entry name" value="HisK_dim/P_dom"/>
</dbReference>
<dbReference type="PROSITE" id="PS50113">
    <property type="entry name" value="PAC"/>
    <property type="match status" value="2"/>
</dbReference>
<keyword evidence="5" id="KW-0547">Nucleotide-binding</keyword>
<keyword evidence="8" id="KW-0902">Two-component regulatory system</keyword>
<dbReference type="SUPFAM" id="SSF55785">
    <property type="entry name" value="PYP-like sensor domain (PAS domain)"/>
    <property type="match status" value="2"/>
</dbReference>
<dbReference type="PANTHER" id="PTHR43065:SF42">
    <property type="entry name" value="TWO-COMPONENT SENSOR PPRA"/>
    <property type="match status" value="1"/>
</dbReference>
<dbReference type="InterPro" id="IPR003018">
    <property type="entry name" value="GAF"/>
</dbReference>
<dbReference type="PROSITE" id="PS50109">
    <property type="entry name" value="HIS_KIN"/>
    <property type="match status" value="1"/>
</dbReference>
<keyword evidence="10" id="KW-0175">Coiled coil</keyword>
<dbReference type="InterPro" id="IPR035965">
    <property type="entry name" value="PAS-like_dom_sf"/>
</dbReference>
<dbReference type="PROSITE" id="PS50110">
    <property type="entry name" value="RESPONSE_REGULATORY"/>
    <property type="match status" value="1"/>
</dbReference>
<dbReference type="InterPro" id="IPR005467">
    <property type="entry name" value="His_kinase_dom"/>
</dbReference>
<dbReference type="SMART" id="SM00086">
    <property type="entry name" value="PAC"/>
    <property type="match status" value="2"/>
</dbReference>
<dbReference type="CDD" id="cd00082">
    <property type="entry name" value="HisKA"/>
    <property type="match status" value="1"/>
</dbReference>
<feature type="modified residue" description="4-aspartylphosphate" evidence="9">
    <location>
        <position position="760"/>
    </location>
</feature>
<evidence type="ECO:0000256" key="6">
    <source>
        <dbReference type="ARBA" id="ARBA00022777"/>
    </source>
</evidence>
<dbReference type="Gene3D" id="3.30.450.40">
    <property type="match status" value="1"/>
</dbReference>
<evidence type="ECO:0000256" key="1">
    <source>
        <dbReference type="ARBA" id="ARBA00000085"/>
    </source>
</evidence>
<organism evidence="15 16">
    <name type="scientific">Belnapia arida</name>
    <dbReference type="NCBI Taxonomy" id="2804533"/>
    <lineage>
        <taxon>Bacteria</taxon>
        <taxon>Pseudomonadati</taxon>
        <taxon>Pseudomonadota</taxon>
        <taxon>Alphaproteobacteria</taxon>
        <taxon>Acetobacterales</taxon>
        <taxon>Roseomonadaceae</taxon>
        <taxon>Belnapia</taxon>
    </lineage>
</organism>
<dbReference type="Proteomes" id="UP000660885">
    <property type="component" value="Unassembled WGS sequence"/>
</dbReference>
<dbReference type="SMART" id="SM00388">
    <property type="entry name" value="HisKA"/>
    <property type="match status" value="1"/>
</dbReference>
<dbReference type="PROSITE" id="PS50112">
    <property type="entry name" value="PAS"/>
    <property type="match status" value="2"/>
</dbReference>
<keyword evidence="7" id="KW-0067">ATP-binding</keyword>
<feature type="domain" description="PAS" evidence="13">
    <location>
        <begin position="180"/>
        <end position="238"/>
    </location>
</feature>
<dbReference type="Pfam" id="PF01590">
    <property type="entry name" value="GAF"/>
    <property type="match status" value="1"/>
</dbReference>
<dbReference type="Gene3D" id="3.30.565.10">
    <property type="entry name" value="Histidine kinase-like ATPase, C-terminal domain"/>
    <property type="match status" value="1"/>
</dbReference>
<dbReference type="InterPro" id="IPR000014">
    <property type="entry name" value="PAS"/>
</dbReference>
<dbReference type="InterPro" id="IPR036890">
    <property type="entry name" value="HATPase_C_sf"/>
</dbReference>
<comment type="catalytic activity">
    <reaction evidence="1">
        <text>ATP + protein L-histidine = ADP + protein N-phospho-L-histidine.</text>
        <dbReference type="EC" id="2.7.13.3"/>
    </reaction>
</comment>
<reference evidence="15 16" key="1">
    <citation type="submission" date="2021-01" db="EMBL/GenBank/DDBJ databases">
        <title>Belnapia mucosa sp. nov. and Belnapia arida sp. nov., isolated from the Tabernas Desert (Almeria, Spain).</title>
        <authorList>
            <person name="Molina-Menor E."/>
            <person name="Vidal-Verdu A."/>
            <person name="Calonge A."/>
            <person name="Satari L."/>
            <person name="Pereto J."/>
            <person name="Porcar M."/>
        </authorList>
    </citation>
    <scope>NUCLEOTIDE SEQUENCE [LARGE SCALE GENOMIC DNA]</scope>
    <source>
        <strain evidence="15 16">T18</strain>
    </source>
</reference>
<dbReference type="InterPro" id="IPR003594">
    <property type="entry name" value="HATPase_dom"/>
</dbReference>
<dbReference type="Gene3D" id="3.40.50.2300">
    <property type="match status" value="1"/>
</dbReference>
<keyword evidence="16" id="KW-1185">Reference proteome</keyword>
<evidence type="ECO:0000313" key="16">
    <source>
        <dbReference type="Proteomes" id="UP000660885"/>
    </source>
</evidence>
<evidence type="ECO:0000259" key="11">
    <source>
        <dbReference type="PROSITE" id="PS50109"/>
    </source>
</evidence>
<dbReference type="CDD" id="cd00130">
    <property type="entry name" value="PAS"/>
    <property type="match status" value="2"/>
</dbReference>
<sequence>MIGMLDLEQMVRRQQMLADFGEFTLRSNNLDEVLTEACRLVGEAMGKNWAKVLEIQDNGRSLLVRAGVGWSPEVVGRVRLEMTVRSSETFSIKAGKPVITQDISQEDRFELPDFLREAGVIALANVPIFLPGGQAYGLLQVDATEPRKFGEGDTEFLRTYATILGPVIDRLHKVRRLRTTEERFRLVVENARDYAILVCDAEDVIADWFPGAEVVFGWTAAEAIGQPASILFTPEDRESHVDDDEVETARVHGVAPNVRWHLRKDGTRVFIDGTVTALRGEGGEVRGFLKIGQDVTERRRTEEALRESEARFRHMADSAPALIWMTDAEGQVTFANMHYDHMFGRPASEMRGRGWEEIVLPEDLDRHHTDFLEAFHARAPFKTETRVRDRAGQVRWLRCEGVPRMDDAGRFLGYTGCNVDITEARLAAEELERRVTERTTELMAAEETLRQAQKMEAVGQLTGGIAHDFNNMLQGVTGGLSMARRRVAAGQAGEALRYLDAVQEAAERAAGLTRRLLAFARRRPLEPKPVDTDGLVAGLADLIRRTVGPGIALDLQLRNGAGSVLCDPNELESALLNLCINARDAMSEGGRLTIGTEDLRLSAADIPDDGAAPGLYVALSVADTGTGIPPEVLERVFEPFFTTKPQGQGTGLGLSQVWSFVRQSGGLVRIESAPGQGTTLRLLLPLHEHADAMGRPEAVPLVLEAASEPGTVLLVDDEDAARQPAADLLRELGHTVLEARDGPEALRILATTRPDLLVTDVGLPNGMNGRQLAEAARKGAPGLPVLFISGYAGTSLPPGIDMMDKPFELDALVRRVRTALEVGQRTTADRHRGA</sequence>
<evidence type="ECO:0000259" key="12">
    <source>
        <dbReference type="PROSITE" id="PS50110"/>
    </source>
</evidence>